<keyword evidence="3" id="KW-1185">Reference proteome</keyword>
<dbReference type="PROSITE" id="PS51257">
    <property type="entry name" value="PROKAR_LIPOPROTEIN"/>
    <property type="match status" value="1"/>
</dbReference>
<gene>
    <name evidence="2" type="ORF">SFMTTN_0553</name>
</gene>
<protein>
    <recommendedName>
        <fullName evidence="4">FecR domain-containing protein</fullName>
    </recommendedName>
</protein>
<dbReference type="EMBL" id="BGOW01000003">
    <property type="protein sequence ID" value="GBL44752.1"/>
    <property type="molecule type" value="Genomic_DNA"/>
</dbReference>
<dbReference type="RefSeq" id="WP_124703602.1">
    <property type="nucleotide sequence ID" value="NZ_BGOW01000003.1"/>
</dbReference>
<comment type="caution">
    <text evidence="2">The sequence shown here is derived from an EMBL/GenBank/DDBJ whole genome shotgun (WGS) entry which is preliminary data.</text>
</comment>
<name>A0A401JAQ4_9PROT</name>
<accession>A0A401JAQ4</accession>
<organism evidence="2 3">
    <name type="scientific">Sulfuriferula multivorans</name>
    <dbReference type="NCBI Taxonomy" id="1559896"/>
    <lineage>
        <taxon>Bacteria</taxon>
        <taxon>Pseudomonadati</taxon>
        <taxon>Pseudomonadota</taxon>
        <taxon>Betaproteobacteria</taxon>
        <taxon>Nitrosomonadales</taxon>
        <taxon>Sulfuricellaceae</taxon>
        <taxon>Sulfuriferula</taxon>
    </lineage>
</organism>
<dbReference type="OrthoDB" id="6711566at2"/>
<evidence type="ECO:0000313" key="2">
    <source>
        <dbReference type="EMBL" id="GBL44752.1"/>
    </source>
</evidence>
<evidence type="ECO:0000256" key="1">
    <source>
        <dbReference type="SAM" id="MobiDB-lite"/>
    </source>
</evidence>
<sequence length="270" mass="29538">MRSESVISPFTVLLLGLLLALTGCAGGIYNKEPALGDRIGTLGVAGSQVFLNGNRAFGGEAIRVGDTVTTGNASSGLIEFADGGLFQLDQDTDPIFLVKRLQSGFCILSRILRGQVFVDKQQFCIDSPALDAINNSRINIRATAQQTGITVLQGNVNVVRPQAARILAGQQYVMNLRGVARMRQLDPAELLETVRWRNNYTFSGWCCKAQQVTPSDREQCGTGQFSFDRALLETQCRPRDPPQFDFGFGLPMHSRPKPAAPPTKQPNYMR</sequence>
<feature type="region of interest" description="Disordered" evidence="1">
    <location>
        <begin position="243"/>
        <end position="270"/>
    </location>
</feature>
<reference evidence="2 3" key="1">
    <citation type="journal article" date="2019" name="Front. Microbiol.">
        <title>Genomes of Neutrophilic Sulfur-Oxidizing Chemolithoautotrophs Representing 9 Proteobacterial Species From 8 Genera.</title>
        <authorList>
            <person name="Watanabe T."/>
            <person name="Kojima H."/>
            <person name="Umezawa K."/>
            <person name="Hori C."/>
            <person name="Takasuka T.E."/>
            <person name="Kato Y."/>
            <person name="Fukui M."/>
        </authorList>
    </citation>
    <scope>NUCLEOTIDE SEQUENCE [LARGE SCALE GENOMIC DNA]</scope>
    <source>
        <strain evidence="2 3">TTN</strain>
    </source>
</reference>
<dbReference type="AlphaFoldDB" id="A0A401JAQ4"/>
<proteinExistence type="predicted"/>
<evidence type="ECO:0008006" key="4">
    <source>
        <dbReference type="Google" id="ProtNLM"/>
    </source>
</evidence>
<evidence type="ECO:0000313" key="3">
    <source>
        <dbReference type="Proteomes" id="UP000286806"/>
    </source>
</evidence>
<dbReference type="Proteomes" id="UP000286806">
    <property type="component" value="Unassembled WGS sequence"/>
</dbReference>